<keyword evidence="6" id="KW-0408">Iron</keyword>
<dbReference type="Gene3D" id="1.10.3210.10">
    <property type="entry name" value="Hypothetical protein af1432"/>
    <property type="match status" value="1"/>
</dbReference>
<dbReference type="RefSeq" id="WP_068138290.1">
    <property type="nucleotide sequence ID" value="NZ_CP042914.1"/>
</dbReference>
<sequence length="306" mass="36110">MNNDSDSQPAFNDIDRCELDQWEDDLLRRYPNPATSPPEPVSEKLVSDEKQADEFRDYAAEARPGVREFYRLNHRYQTYAFVQQKRRQYLSLKQRKMGIWTALEYLNTLVDDSDPDTELSQIEHLVQTAEAIRADGQPRWFILTGLIHDLGKILCLYGEPQWAVVGDTFPVGCGFSDKIVFHELFADNPDSQNPDYASDLGIYQPHTGLRNVCMSWGHDEYLYQVVRDYLPDEALYMIRYHSFYAAHREGAYTHLMDEQDRRQFAWVKAFNPYDLYTKSHRRPDVEGLRPYYEELINEFFPPELHW</sequence>
<keyword evidence="3" id="KW-0963">Cytoplasm</keyword>
<evidence type="ECO:0000256" key="1">
    <source>
        <dbReference type="ARBA" id="ARBA00001962"/>
    </source>
</evidence>
<dbReference type="PANTHER" id="PTHR12588:SF0">
    <property type="entry name" value="INOSITOL OXYGENASE"/>
    <property type="match status" value="1"/>
</dbReference>
<keyword evidence="8" id="KW-1185">Reference proteome</keyword>
<evidence type="ECO:0000313" key="7">
    <source>
        <dbReference type="EMBL" id="QEG41400.1"/>
    </source>
</evidence>
<dbReference type="GO" id="GO:0019310">
    <property type="term" value="P:inositol catabolic process"/>
    <property type="evidence" value="ECO:0007669"/>
    <property type="project" value="InterPro"/>
</dbReference>
<dbReference type="GO" id="GO:0050113">
    <property type="term" value="F:inositol oxygenase activity"/>
    <property type="evidence" value="ECO:0007669"/>
    <property type="project" value="InterPro"/>
</dbReference>
<dbReference type="KEGG" id="rul:UC8_34210"/>
<evidence type="ECO:0000256" key="5">
    <source>
        <dbReference type="ARBA" id="ARBA00023002"/>
    </source>
</evidence>
<evidence type="ECO:0000256" key="3">
    <source>
        <dbReference type="ARBA" id="ARBA00022490"/>
    </source>
</evidence>
<keyword evidence="5" id="KW-0560">Oxidoreductase</keyword>
<comment type="cofactor">
    <cofactor evidence="1">
        <name>Fe cation</name>
        <dbReference type="ChEBI" id="CHEBI:24875"/>
    </cofactor>
</comment>
<evidence type="ECO:0000256" key="6">
    <source>
        <dbReference type="ARBA" id="ARBA00023004"/>
    </source>
</evidence>
<reference evidence="7 8" key="1">
    <citation type="submission" date="2019-08" db="EMBL/GenBank/DDBJ databases">
        <title>Deep-cultivation of Planctomycetes and their phenomic and genomic characterization uncovers novel biology.</title>
        <authorList>
            <person name="Wiegand S."/>
            <person name="Jogler M."/>
            <person name="Boedeker C."/>
            <person name="Pinto D."/>
            <person name="Vollmers J."/>
            <person name="Rivas-Marin E."/>
            <person name="Kohn T."/>
            <person name="Peeters S.H."/>
            <person name="Heuer A."/>
            <person name="Rast P."/>
            <person name="Oberbeckmann S."/>
            <person name="Bunk B."/>
            <person name="Jeske O."/>
            <person name="Meyerdierks A."/>
            <person name="Storesund J.E."/>
            <person name="Kallscheuer N."/>
            <person name="Luecker S."/>
            <person name="Lage O.M."/>
            <person name="Pohl T."/>
            <person name="Merkel B.J."/>
            <person name="Hornburger P."/>
            <person name="Mueller R.-W."/>
            <person name="Bruemmer F."/>
            <person name="Labrenz M."/>
            <person name="Spormann A.M."/>
            <person name="Op den Camp H."/>
            <person name="Overmann J."/>
            <person name="Amann R."/>
            <person name="Jetten M.S.M."/>
            <person name="Mascher T."/>
            <person name="Medema M.H."/>
            <person name="Devos D.P."/>
            <person name="Kaster A.-K."/>
            <person name="Ovreas L."/>
            <person name="Rohde M."/>
            <person name="Galperin M.Y."/>
            <person name="Jogler C."/>
        </authorList>
    </citation>
    <scope>NUCLEOTIDE SEQUENCE [LARGE SCALE GENOMIC DNA]</scope>
    <source>
        <strain evidence="7 8">UC8</strain>
    </source>
</reference>
<dbReference type="EMBL" id="CP042914">
    <property type="protein sequence ID" value="QEG41400.1"/>
    <property type="molecule type" value="Genomic_DNA"/>
</dbReference>
<dbReference type="Pfam" id="PF05153">
    <property type="entry name" value="MIOX"/>
    <property type="match status" value="1"/>
</dbReference>
<comment type="subcellular location">
    <subcellularLocation>
        <location evidence="2">Cytoplasm</location>
    </subcellularLocation>
</comment>
<evidence type="ECO:0000256" key="4">
    <source>
        <dbReference type="ARBA" id="ARBA00022723"/>
    </source>
</evidence>
<dbReference type="SUPFAM" id="SSF109604">
    <property type="entry name" value="HD-domain/PDEase-like"/>
    <property type="match status" value="1"/>
</dbReference>
<name>A0A5B9QUF8_9BACT</name>
<accession>A0A5B9QUF8</accession>
<evidence type="ECO:0000313" key="8">
    <source>
        <dbReference type="Proteomes" id="UP000325286"/>
    </source>
</evidence>
<organism evidence="7 8">
    <name type="scientific">Roseimaritima ulvae</name>
    <dbReference type="NCBI Taxonomy" id="980254"/>
    <lineage>
        <taxon>Bacteria</taxon>
        <taxon>Pseudomonadati</taxon>
        <taxon>Planctomycetota</taxon>
        <taxon>Planctomycetia</taxon>
        <taxon>Pirellulales</taxon>
        <taxon>Pirellulaceae</taxon>
        <taxon>Roseimaritima</taxon>
    </lineage>
</organism>
<dbReference type="InterPro" id="IPR007828">
    <property type="entry name" value="Inositol_oxygenase"/>
</dbReference>
<dbReference type="AlphaFoldDB" id="A0A5B9QUF8"/>
<evidence type="ECO:0000256" key="2">
    <source>
        <dbReference type="ARBA" id="ARBA00004496"/>
    </source>
</evidence>
<gene>
    <name evidence="7" type="ORF">UC8_34210</name>
</gene>
<proteinExistence type="predicted"/>
<dbReference type="PANTHER" id="PTHR12588">
    <property type="entry name" value="MYOINOSITOL OXYGENASE"/>
    <property type="match status" value="1"/>
</dbReference>
<dbReference type="OrthoDB" id="1410477at2"/>
<dbReference type="Proteomes" id="UP000325286">
    <property type="component" value="Chromosome"/>
</dbReference>
<dbReference type="GO" id="GO:0005737">
    <property type="term" value="C:cytoplasm"/>
    <property type="evidence" value="ECO:0007669"/>
    <property type="project" value="UniProtKB-SubCell"/>
</dbReference>
<dbReference type="GO" id="GO:0005506">
    <property type="term" value="F:iron ion binding"/>
    <property type="evidence" value="ECO:0007669"/>
    <property type="project" value="InterPro"/>
</dbReference>
<evidence type="ECO:0008006" key="9">
    <source>
        <dbReference type="Google" id="ProtNLM"/>
    </source>
</evidence>
<protein>
    <recommendedName>
        <fullName evidence="9">Inositol oxygenase</fullName>
    </recommendedName>
</protein>
<keyword evidence="4" id="KW-0479">Metal-binding</keyword>